<keyword evidence="3" id="KW-1185">Reference proteome</keyword>
<dbReference type="Pfam" id="PF10091">
    <property type="entry name" value="Glycoamylase"/>
    <property type="match status" value="1"/>
</dbReference>
<gene>
    <name evidence="2" type="ORF">NGM99_06180</name>
</gene>
<comment type="caution">
    <text evidence="2">The sequence shown here is derived from an EMBL/GenBank/DDBJ whole genome shotgun (WGS) entry which is preliminary data.</text>
</comment>
<dbReference type="EMBL" id="JAMXQS010000003">
    <property type="protein sequence ID" value="MCO6049375.1"/>
    <property type="molecule type" value="Genomic_DNA"/>
</dbReference>
<accession>A0ABT1C3H5</accession>
<organism evidence="2 3">
    <name type="scientific">Mesorhizobium liriopis</name>
    <dbReference type="NCBI Taxonomy" id="2953882"/>
    <lineage>
        <taxon>Bacteria</taxon>
        <taxon>Pseudomonadati</taxon>
        <taxon>Pseudomonadota</taxon>
        <taxon>Alphaproteobacteria</taxon>
        <taxon>Hyphomicrobiales</taxon>
        <taxon>Phyllobacteriaceae</taxon>
        <taxon>Mesorhizobium</taxon>
    </lineage>
</organism>
<evidence type="ECO:0000259" key="1">
    <source>
        <dbReference type="Pfam" id="PF10091"/>
    </source>
</evidence>
<dbReference type="RefSeq" id="WP_252817151.1">
    <property type="nucleotide sequence ID" value="NZ_JAMXQS010000003.1"/>
</dbReference>
<name>A0ABT1C3H5_9HYPH</name>
<dbReference type="PIRSF" id="PIRSF028431">
    <property type="entry name" value="UCP028431"/>
    <property type="match status" value="1"/>
</dbReference>
<dbReference type="Gene3D" id="1.50.10.140">
    <property type="match status" value="1"/>
</dbReference>
<dbReference type="Proteomes" id="UP001205906">
    <property type="component" value="Unassembled WGS sequence"/>
</dbReference>
<dbReference type="InterPro" id="IPR016883">
    <property type="entry name" value="UCP028431"/>
</dbReference>
<dbReference type="InterPro" id="IPR019282">
    <property type="entry name" value="Glycoamylase-like_cons_dom"/>
</dbReference>
<protein>
    <recommendedName>
        <fullName evidence="1">Glycoamylase-like domain-containing protein</fullName>
    </recommendedName>
</protein>
<evidence type="ECO:0000313" key="3">
    <source>
        <dbReference type="Proteomes" id="UP001205906"/>
    </source>
</evidence>
<evidence type="ECO:0000313" key="2">
    <source>
        <dbReference type="EMBL" id="MCO6049375.1"/>
    </source>
</evidence>
<proteinExistence type="predicted"/>
<feature type="domain" description="Glycoamylase-like" evidence="1">
    <location>
        <begin position="193"/>
        <end position="426"/>
    </location>
</feature>
<reference evidence="2 3" key="1">
    <citation type="submission" date="2022-06" db="EMBL/GenBank/DDBJ databases">
        <title>Mesorhizobium sp. strain RP14 Genome sequencing and assembly.</title>
        <authorList>
            <person name="Kim I."/>
        </authorList>
    </citation>
    <scope>NUCLEOTIDE SEQUENCE [LARGE SCALE GENOMIC DNA]</scope>
    <source>
        <strain evidence="3">RP14(2022)</strain>
    </source>
</reference>
<sequence length="450" mass="50864">MRVTIDEMPGGRANEEADSDEALIDRFQRAAFQYFLDHAYPKTGLVPDTTRKDIPASIAVIGFALSSYPVGVERGWMSRTDAVALTLATLRFLTDAEQSRDEHASGYRGFFYHFLDMKTGRRAWNCELSMLDTAFLVAGGLAAAAYFDSEDESEAEIRTRAQALYDRVDWRWAMSNKKTIRHGWRPRSGFLRYGWDGYNEAAILYILALGSETHPIEAKAYEAWASTYRWERIYGRCQLYGGPLFLDQFSHAWIDFGGIRDSYMRKQDSDYFTNSRLATETHREYAKTNPYGFKGYGEDFWGLSATDGPGNFRRSVNGRKHRFWGYKARGAPHGPDDGTVAPWSYLASLPFAPEICLSALRHLVEHYPHAVKGDRIPSGINPTLANTRGFGAEGWVSDALYGLDQGIMVMMAENHRSGLLWKLMRDVAPIRRGLEVAGFAGGWLENKDAR</sequence>